<proteinExistence type="predicted"/>
<feature type="transmembrane region" description="Helical" evidence="2">
    <location>
        <begin position="177"/>
        <end position="196"/>
    </location>
</feature>
<evidence type="ECO:0000256" key="1">
    <source>
        <dbReference type="SAM" id="MobiDB-lite"/>
    </source>
</evidence>
<dbReference type="EMBL" id="NESQ01000245">
    <property type="protein sequence ID" value="PUU75198.1"/>
    <property type="molecule type" value="Genomic_DNA"/>
</dbReference>
<evidence type="ECO:0000313" key="3">
    <source>
        <dbReference type="EMBL" id="PUU75198.1"/>
    </source>
</evidence>
<keyword evidence="4" id="KW-1185">Reference proteome</keyword>
<dbReference type="AlphaFoldDB" id="A0A2T6ZI73"/>
<evidence type="ECO:0000313" key="4">
    <source>
        <dbReference type="Proteomes" id="UP000244722"/>
    </source>
</evidence>
<gene>
    <name evidence="3" type="ORF">B9Z19DRAFT_1067610</name>
</gene>
<keyword evidence="2" id="KW-0472">Membrane</keyword>
<feature type="region of interest" description="Disordered" evidence="1">
    <location>
        <begin position="1"/>
        <end position="30"/>
    </location>
</feature>
<organism evidence="3 4">
    <name type="scientific">Tuber borchii</name>
    <name type="common">White truffle</name>
    <dbReference type="NCBI Taxonomy" id="42251"/>
    <lineage>
        <taxon>Eukaryota</taxon>
        <taxon>Fungi</taxon>
        <taxon>Dikarya</taxon>
        <taxon>Ascomycota</taxon>
        <taxon>Pezizomycotina</taxon>
        <taxon>Pezizomycetes</taxon>
        <taxon>Pezizales</taxon>
        <taxon>Tuberaceae</taxon>
        <taxon>Tuber</taxon>
    </lineage>
</organism>
<dbReference type="STRING" id="42251.A0A2T6ZI73"/>
<keyword evidence="2" id="KW-0812">Transmembrane</keyword>
<name>A0A2T6ZI73_TUBBO</name>
<keyword evidence="2" id="KW-1133">Transmembrane helix</keyword>
<evidence type="ECO:0000256" key="2">
    <source>
        <dbReference type="SAM" id="Phobius"/>
    </source>
</evidence>
<protein>
    <submittedName>
        <fullName evidence="3">Uncharacterized protein</fullName>
    </submittedName>
</protein>
<dbReference type="Proteomes" id="UP000244722">
    <property type="component" value="Unassembled WGS sequence"/>
</dbReference>
<accession>A0A2T6ZI73</accession>
<sequence length="199" mass="21297">MRTKRFSSSRPSVAGHTNGGIPDGEGKEKDEKCFSGLELLRSQVMPLSISANTASPLRRSSLAGHNIEETTKDAFSSNDEYALINKNPDEDDGDSGFSSHLRRGGSVTSYDTSYDAHPDNPILWGGKGGAYTSTGNGIGGHGPVAMGGNRRTPSGLSMPIASGEDYSYRGAAVKYDVFYVFLLSSGIFHFLSWLGFPFD</sequence>
<reference evidence="3 4" key="1">
    <citation type="submission" date="2017-04" db="EMBL/GenBank/DDBJ databases">
        <title>Draft genome sequence of Tuber borchii Vittad., a whitish edible truffle.</title>
        <authorList>
            <consortium name="DOE Joint Genome Institute"/>
            <person name="Murat C."/>
            <person name="Kuo A."/>
            <person name="Barry K.W."/>
            <person name="Clum A."/>
            <person name="Dockter R.B."/>
            <person name="Fauchery L."/>
            <person name="Iotti M."/>
            <person name="Kohler A."/>
            <person name="Labutti K."/>
            <person name="Lindquist E.A."/>
            <person name="Lipzen A."/>
            <person name="Ohm R.A."/>
            <person name="Wang M."/>
            <person name="Grigoriev I.V."/>
            <person name="Zambonelli A."/>
            <person name="Martin F.M."/>
        </authorList>
    </citation>
    <scope>NUCLEOTIDE SEQUENCE [LARGE SCALE GENOMIC DNA]</scope>
    <source>
        <strain evidence="3 4">Tbo3840</strain>
    </source>
</reference>
<comment type="caution">
    <text evidence="3">The sequence shown here is derived from an EMBL/GenBank/DDBJ whole genome shotgun (WGS) entry which is preliminary data.</text>
</comment>